<keyword evidence="2" id="KW-0503">Monooxygenase</keyword>
<dbReference type="PROSITE" id="PS51725">
    <property type="entry name" value="ABM"/>
    <property type="match status" value="1"/>
</dbReference>
<dbReference type="Gene3D" id="3.30.70.100">
    <property type="match status" value="1"/>
</dbReference>
<reference evidence="2 3" key="1">
    <citation type="submission" date="2023-10" db="EMBL/GenBank/DDBJ databases">
        <title>Noviherbaspirillum sp. CPCC 100848 genome assembly.</title>
        <authorList>
            <person name="Li X.Y."/>
            <person name="Fang X.M."/>
        </authorList>
    </citation>
    <scope>NUCLEOTIDE SEQUENCE [LARGE SCALE GENOMIC DNA]</scope>
    <source>
        <strain evidence="2 3">CPCC 100848</strain>
    </source>
</reference>
<keyword evidence="3" id="KW-1185">Reference proteome</keyword>
<dbReference type="SUPFAM" id="SSF54909">
    <property type="entry name" value="Dimeric alpha+beta barrel"/>
    <property type="match status" value="1"/>
</dbReference>
<feature type="domain" description="ABM" evidence="1">
    <location>
        <begin position="2"/>
        <end position="91"/>
    </location>
</feature>
<dbReference type="Pfam" id="PF03992">
    <property type="entry name" value="ABM"/>
    <property type="match status" value="1"/>
</dbReference>
<evidence type="ECO:0000313" key="3">
    <source>
        <dbReference type="Proteomes" id="UP001352263"/>
    </source>
</evidence>
<gene>
    <name evidence="2" type="ORF">RY831_07245</name>
</gene>
<proteinExistence type="predicted"/>
<dbReference type="EMBL" id="JAWIIV010000004">
    <property type="protein sequence ID" value="MEC4718936.1"/>
    <property type="molecule type" value="Genomic_DNA"/>
</dbReference>
<dbReference type="EC" id="1.14.-.-" evidence="2"/>
<dbReference type="PANTHER" id="PTHR37811">
    <property type="entry name" value="BLL5343 PROTEIN"/>
    <property type="match status" value="1"/>
</dbReference>
<dbReference type="GO" id="GO:0004497">
    <property type="term" value="F:monooxygenase activity"/>
    <property type="evidence" value="ECO:0007669"/>
    <property type="project" value="UniProtKB-KW"/>
</dbReference>
<accession>A0ABU6J5M6</accession>
<dbReference type="RefSeq" id="WP_326505652.1">
    <property type="nucleotide sequence ID" value="NZ_JAWIIV010000004.1"/>
</dbReference>
<dbReference type="Proteomes" id="UP001352263">
    <property type="component" value="Unassembled WGS sequence"/>
</dbReference>
<dbReference type="PANTHER" id="PTHR37811:SF2">
    <property type="entry name" value="ABM DOMAIN-CONTAINING PROTEIN"/>
    <property type="match status" value="1"/>
</dbReference>
<protein>
    <submittedName>
        <fullName evidence="2">Antibiotic biosynthesis monooxygenase</fullName>
        <ecNumber evidence="2">1.14.-.-</ecNumber>
    </submittedName>
</protein>
<dbReference type="InterPro" id="IPR052936">
    <property type="entry name" value="Jasmonate_Hydroxylase-like"/>
</dbReference>
<dbReference type="InterPro" id="IPR007138">
    <property type="entry name" value="ABM_dom"/>
</dbReference>
<name>A0ABU6J5M6_9BURK</name>
<organism evidence="2 3">
    <name type="scientific">Noviherbaspirillum album</name>
    <dbReference type="NCBI Taxonomy" id="3080276"/>
    <lineage>
        <taxon>Bacteria</taxon>
        <taxon>Pseudomonadati</taxon>
        <taxon>Pseudomonadota</taxon>
        <taxon>Betaproteobacteria</taxon>
        <taxon>Burkholderiales</taxon>
        <taxon>Oxalobacteraceae</taxon>
        <taxon>Noviherbaspirillum</taxon>
    </lineage>
</organism>
<comment type="caution">
    <text evidence="2">The sequence shown here is derived from an EMBL/GenBank/DDBJ whole genome shotgun (WGS) entry which is preliminary data.</text>
</comment>
<sequence length="179" mass="20120">MFAVVFEVLPSPSGYQRYLDTAAALRPRLDGIEGFVSIERFRCLTAPGWILSLSYWRHEAALVAWRGHGEHHAAQQAGRGGVFDDYRLRVVRMHDKFPAAPAQSLIVLQDDPPERDSGRRFQSLANESRLIGLADVNAEAVADDDTASRHGMRFGEVLRDYGLFDRLQAPQRFPAVSRQ</sequence>
<evidence type="ECO:0000313" key="2">
    <source>
        <dbReference type="EMBL" id="MEC4718936.1"/>
    </source>
</evidence>
<keyword evidence="2" id="KW-0560">Oxidoreductase</keyword>
<evidence type="ECO:0000259" key="1">
    <source>
        <dbReference type="PROSITE" id="PS51725"/>
    </source>
</evidence>
<dbReference type="InterPro" id="IPR011008">
    <property type="entry name" value="Dimeric_a/b-barrel"/>
</dbReference>